<dbReference type="OrthoDB" id="2963168at2759"/>
<name>A0A6A6EU58_9PEZI</name>
<dbReference type="SUPFAM" id="SSF53067">
    <property type="entry name" value="Actin-like ATPase domain"/>
    <property type="match status" value="2"/>
</dbReference>
<keyword evidence="2" id="KW-0067">ATP-binding</keyword>
<reference evidence="3" key="1">
    <citation type="journal article" date="2020" name="Stud. Mycol.">
        <title>101 Dothideomycetes genomes: a test case for predicting lifestyles and emergence of pathogens.</title>
        <authorList>
            <person name="Haridas S."/>
            <person name="Albert R."/>
            <person name="Binder M."/>
            <person name="Bloem J."/>
            <person name="Labutti K."/>
            <person name="Salamov A."/>
            <person name="Andreopoulos B."/>
            <person name="Baker S."/>
            <person name="Barry K."/>
            <person name="Bills G."/>
            <person name="Bluhm B."/>
            <person name="Cannon C."/>
            <person name="Castanera R."/>
            <person name="Culley D."/>
            <person name="Daum C."/>
            <person name="Ezra D."/>
            <person name="Gonzalez J."/>
            <person name="Henrissat B."/>
            <person name="Kuo A."/>
            <person name="Liang C."/>
            <person name="Lipzen A."/>
            <person name="Lutzoni F."/>
            <person name="Magnuson J."/>
            <person name="Mondo S."/>
            <person name="Nolan M."/>
            <person name="Ohm R."/>
            <person name="Pangilinan J."/>
            <person name="Park H.-J."/>
            <person name="Ramirez L."/>
            <person name="Alfaro M."/>
            <person name="Sun H."/>
            <person name="Tritt A."/>
            <person name="Yoshinaga Y."/>
            <person name="Zwiers L.-H."/>
            <person name="Turgeon B."/>
            <person name="Goodwin S."/>
            <person name="Spatafora J."/>
            <person name="Crous P."/>
            <person name="Grigoriev I."/>
        </authorList>
    </citation>
    <scope>NUCLEOTIDE SEQUENCE</scope>
    <source>
        <strain evidence="3">CBS 207.26</strain>
    </source>
</reference>
<evidence type="ECO:0008006" key="5">
    <source>
        <dbReference type="Google" id="ProtNLM"/>
    </source>
</evidence>
<dbReference type="AlphaFoldDB" id="A0A6A6EU58"/>
<sequence length="450" mass="50191">ADFIDSTPMESILTVPAVWSDKAKNDTLQCAVKAGFGDVNKIRLIAEPEAAAVYTFHQLPEFSVQRGHVFITVDAGGGTVDLTTYQVHETKPTLRVDEIIIGDGGLCGSVYLNRRFEDIVKLKIGDELGKLSRVKALEALDDIQRVFNDDVKPNFGVSDDEKKEYEVPVPAEIEDSGNLGIRDGKLVISTAEMKDVFDPVISFIVQLIIGQLERIDAAPGHLKVAAILLVGGFGSSEYLRKYIENHFSGEDGMPAIKVIQPVNAWSAVTRGAMLRGIQGDIVETRIIRHHYGVVARTPWNVDIHEKGDKRRQAEQNKYFDATEQKLFCDNVMTWYVKKGDKFSSKRIITFDFYRAITNLNNLVFSTNLVVYTGRGDEAPYFVDSDCRTVATLSSDLSSIPHSQFDVVNSGNGDWYKVSYDIEMTFETTINFRLKFKGKVMGECLGVEYKG</sequence>
<keyword evidence="1" id="KW-0547">Nucleotide-binding</keyword>
<dbReference type="PANTHER" id="PTHR14187:SF82">
    <property type="entry name" value="FAMILY CHAPERONE, PUTATIVE (AFU_ORTHOLOGUE AFUA_7G08575)-RELATED"/>
    <property type="match status" value="1"/>
</dbReference>
<accession>A0A6A6EU58</accession>
<dbReference type="CDD" id="cd10170">
    <property type="entry name" value="ASKHA_NBD_HSP70"/>
    <property type="match status" value="1"/>
</dbReference>
<dbReference type="InterPro" id="IPR043129">
    <property type="entry name" value="ATPase_NBD"/>
</dbReference>
<organism evidence="3 4">
    <name type="scientific">Zopfia rhizophila CBS 207.26</name>
    <dbReference type="NCBI Taxonomy" id="1314779"/>
    <lineage>
        <taxon>Eukaryota</taxon>
        <taxon>Fungi</taxon>
        <taxon>Dikarya</taxon>
        <taxon>Ascomycota</taxon>
        <taxon>Pezizomycotina</taxon>
        <taxon>Dothideomycetes</taxon>
        <taxon>Dothideomycetes incertae sedis</taxon>
        <taxon>Zopfiaceae</taxon>
        <taxon>Zopfia</taxon>
    </lineage>
</organism>
<proteinExistence type="predicted"/>
<dbReference type="Pfam" id="PF00012">
    <property type="entry name" value="HSP70"/>
    <property type="match status" value="1"/>
</dbReference>
<dbReference type="Gene3D" id="3.90.640.10">
    <property type="entry name" value="Actin, Chain A, domain 4"/>
    <property type="match status" value="1"/>
</dbReference>
<evidence type="ECO:0000313" key="3">
    <source>
        <dbReference type="EMBL" id="KAF2194329.1"/>
    </source>
</evidence>
<dbReference type="PANTHER" id="PTHR14187">
    <property type="entry name" value="ALPHA KINASE/ELONGATION FACTOR 2 KINASE"/>
    <property type="match status" value="1"/>
</dbReference>
<gene>
    <name evidence="3" type="ORF">K469DRAFT_548682</name>
</gene>
<dbReference type="EMBL" id="ML994612">
    <property type="protein sequence ID" value="KAF2194329.1"/>
    <property type="molecule type" value="Genomic_DNA"/>
</dbReference>
<evidence type="ECO:0000256" key="1">
    <source>
        <dbReference type="ARBA" id="ARBA00022741"/>
    </source>
</evidence>
<evidence type="ECO:0000256" key="2">
    <source>
        <dbReference type="ARBA" id="ARBA00022840"/>
    </source>
</evidence>
<dbReference type="GO" id="GO:0005524">
    <property type="term" value="F:ATP binding"/>
    <property type="evidence" value="ECO:0007669"/>
    <property type="project" value="UniProtKB-KW"/>
</dbReference>
<dbReference type="InterPro" id="IPR013126">
    <property type="entry name" value="Hsp_70_fam"/>
</dbReference>
<keyword evidence="4" id="KW-1185">Reference proteome</keyword>
<feature type="non-terminal residue" evidence="3">
    <location>
        <position position="1"/>
    </location>
</feature>
<dbReference type="Proteomes" id="UP000800200">
    <property type="component" value="Unassembled WGS sequence"/>
</dbReference>
<evidence type="ECO:0000313" key="4">
    <source>
        <dbReference type="Proteomes" id="UP000800200"/>
    </source>
</evidence>
<dbReference type="GO" id="GO:0140662">
    <property type="term" value="F:ATP-dependent protein folding chaperone"/>
    <property type="evidence" value="ECO:0007669"/>
    <property type="project" value="InterPro"/>
</dbReference>
<protein>
    <recommendedName>
        <fullName evidence="5">Actin-like ATPase domain-containing protein</fullName>
    </recommendedName>
</protein>
<dbReference type="Gene3D" id="3.30.420.40">
    <property type="match status" value="2"/>
</dbReference>